<dbReference type="EMBL" id="BPLR01006841">
    <property type="protein sequence ID" value="GIY12715.1"/>
    <property type="molecule type" value="Genomic_DNA"/>
</dbReference>
<comment type="caution">
    <text evidence="1">The sequence shown here is derived from an EMBL/GenBank/DDBJ whole genome shotgun (WGS) entry which is preliminary data.</text>
</comment>
<accession>A0AAV4QU10</accession>
<dbReference type="AlphaFoldDB" id="A0AAV4QU10"/>
<organism evidence="1 2">
    <name type="scientific">Caerostris extrusa</name>
    <name type="common">Bark spider</name>
    <name type="synonym">Caerostris bankana</name>
    <dbReference type="NCBI Taxonomy" id="172846"/>
    <lineage>
        <taxon>Eukaryota</taxon>
        <taxon>Metazoa</taxon>
        <taxon>Ecdysozoa</taxon>
        <taxon>Arthropoda</taxon>
        <taxon>Chelicerata</taxon>
        <taxon>Arachnida</taxon>
        <taxon>Araneae</taxon>
        <taxon>Araneomorphae</taxon>
        <taxon>Entelegynae</taxon>
        <taxon>Araneoidea</taxon>
        <taxon>Araneidae</taxon>
        <taxon>Caerostris</taxon>
    </lineage>
</organism>
<name>A0AAV4QU10_CAEEX</name>
<protein>
    <submittedName>
        <fullName evidence="1">Condensin-2 complex subunit G2</fullName>
    </submittedName>
</protein>
<gene>
    <name evidence="1" type="primary">Ncapg2</name>
    <name evidence="1" type="ORF">CEXT_216591</name>
</gene>
<reference evidence="1 2" key="1">
    <citation type="submission" date="2021-06" db="EMBL/GenBank/DDBJ databases">
        <title>Caerostris extrusa draft genome.</title>
        <authorList>
            <person name="Kono N."/>
            <person name="Arakawa K."/>
        </authorList>
    </citation>
    <scope>NUCLEOTIDE SEQUENCE [LARGE SCALE GENOMIC DNA]</scope>
</reference>
<evidence type="ECO:0000313" key="2">
    <source>
        <dbReference type="Proteomes" id="UP001054945"/>
    </source>
</evidence>
<evidence type="ECO:0000313" key="1">
    <source>
        <dbReference type="EMBL" id="GIY12715.1"/>
    </source>
</evidence>
<dbReference type="Proteomes" id="UP001054945">
    <property type="component" value="Unassembled WGS sequence"/>
</dbReference>
<proteinExistence type="predicted"/>
<sequence>MPSCLKYERKRSIKSKEDEKKEKDVSKQHFLGLSLLSALINHRSCQKIVLTKHADLLQEFLNLADNAKRKIELSTETLSEDEADFITELMYILLQIYVLLEAEEKNNSAKFVEDTTVWIQNKLIKRAYLDMSRNASTTQSMLLRKKQSAAFQKLTVKMCKDVCRIISDITLLGYFNVKSLKFLKFGLQLLGLESGSEFLLPISKMLLNHVSYGIYLTLEEKDDSIIKFVPDSFSKIFQFLKDQNFVINIPTALKELVSSVILMATKAIINNILVDIQNLDHIEQFHHPFNTIIISKSGAFLLSIMCLKPKIMVLFLQQIQKYLINSERNMQSWAAICVIVNHISVMKSMSKIISKEICSVMEKLEDILEGKEPLKNIDTNLPSLRLNLSLQGD</sequence>
<keyword evidence="2" id="KW-1185">Reference proteome</keyword>